<dbReference type="GO" id="GO:0051082">
    <property type="term" value="F:unfolded protein binding"/>
    <property type="evidence" value="ECO:0007669"/>
    <property type="project" value="InterPro"/>
</dbReference>
<dbReference type="InterPro" id="IPR036411">
    <property type="entry name" value="TorD-like_sf"/>
</dbReference>
<dbReference type="AlphaFoldDB" id="G4HG36"/>
<dbReference type="InterPro" id="IPR003765">
    <property type="entry name" value="NO3_reductase_chaperone_NarJ"/>
</dbReference>
<gene>
    <name evidence="2" type="ORF">PaelaDRAFT_3161</name>
</gene>
<dbReference type="eggNOG" id="COG2180">
    <property type="taxonomic scope" value="Bacteria"/>
</dbReference>
<organism evidence="2 3">
    <name type="scientific">Paenibacillus lactis 154</name>
    <dbReference type="NCBI Taxonomy" id="743719"/>
    <lineage>
        <taxon>Bacteria</taxon>
        <taxon>Bacillati</taxon>
        <taxon>Bacillota</taxon>
        <taxon>Bacilli</taxon>
        <taxon>Bacillales</taxon>
        <taxon>Paenibacillaceae</taxon>
        <taxon>Paenibacillus</taxon>
    </lineage>
</organism>
<dbReference type="GO" id="GO:0051131">
    <property type="term" value="P:chaperone-mediated protein complex assembly"/>
    <property type="evidence" value="ECO:0007669"/>
    <property type="project" value="InterPro"/>
</dbReference>
<dbReference type="EMBL" id="AGIP01000006">
    <property type="protein sequence ID" value="EHB64047.1"/>
    <property type="molecule type" value="Genomic_DNA"/>
</dbReference>
<dbReference type="NCBIfam" id="TIGR00684">
    <property type="entry name" value="narJ"/>
    <property type="match status" value="1"/>
</dbReference>
<dbReference type="PATRIC" id="fig|743719.3.peg.3194"/>
<evidence type="ECO:0000313" key="3">
    <source>
        <dbReference type="Proteomes" id="UP000003891"/>
    </source>
</evidence>
<keyword evidence="1" id="KW-0534">Nitrate assimilation</keyword>
<sequence length="199" mass="23262">MKKTSTGGYGVIDLDKLQMQQPSFGFFARHLTYPDKLDFHPSLLEEAWDAGHPAYASIKRYWDSMHEFSLEQIEELYVQTFDFQKKTTLYMTYFKMEDSRERGQMLVRLKETYELFGLEIASSELSDYLPLMCEFLYAARWEGHMKEATESLSLMLAVLEDGTYHLLKELERLDSPYSGLIRALRDTLKMCTIQEAELG</sequence>
<dbReference type="GO" id="GO:0016530">
    <property type="term" value="F:metallochaperone activity"/>
    <property type="evidence" value="ECO:0007669"/>
    <property type="project" value="TreeGrafter"/>
</dbReference>
<evidence type="ECO:0000313" key="2">
    <source>
        <dbReference type="EMBL" id="EHB64047.1"/>
    </source>
</evidence>
<dbReference type="InterPro" id="IPR020945">
    <property type="entry name" value="DMSO/NO3_reduct_chaperone"/>
</dbReference>
<name>G4HG36_9BACL</name>
<dbReference type="SUPFAM" id="SSF89155">
    <property type="entry name" value="TorD-like"/>
    <property type="match status" value="1"/>
</dbReference>
<reference evidence="2 3" key="1">
    <citation type="submission" date="2011-09" db="EMBL/GenBank/DDBJ databases">
        <title>The draft genome of Paenibacillus lactis 154.</title>
        <authorList>
            <consortium name="US DOE Joint Genome Institute (JGI-PGF)"/>
            <person name="Lucas S."/>
            <person name="Han J."/>
            <person name="Lapidus A."/>
            <person name="Cheng J.-F."/>
            <person name="Goodwin L."/>
            <person name="Pitluck S."/>
            <person name="Peters L."/>
            <person name="Land M.L."/>
            <person name="Hauser L."/>
            <person name="Siebers A."/>
            <person name="Thelen M."/>
            <person name="Hugenholtz P."/>
            <person name="Allgaier M."/>
            <person name="Woyke T.J."/>
        </authorList>
    </citation>
    <scope>NUCLEOTIDE SEQUENCE [LARGE SCALE GENOMIC DNA]</scope>
    <source>
        <strain evidence="2 3">154</strain>
    </source>
</reference>
<dbReference type="PANTHER" id="PTHR43680:SF2">
    <property type="entry name" value="NITRATE REDUCTASE MOLYBDENUM COFACTOR ASSEMBLY CHAPERONE NARJ"/>
    <property type="match status" value="1"/>
</dbReference>
<dbReference type="Proteomes" id="UP000003891">
    <property type="component" value="Unassembled WGS sequence"/>
</dbReference>
<dbReference type="GO" id="GO:0042128">
    <property type="term" value="P:nitrate assimilation"/>
    <property type="evidence" value="ECO:0007669"/>
    <property type="project" value="UniProtKB-KW"/>
</dbReference>
<dbReference type="STRING" id="743719.PaelaDRAFT_3161"/>
<evidence type="ECO:0000256" key="1">
    <source>
        <dbReference type="ARBA" id="ARBA00023063"/>
    </source>
</evidence>
<dbReference type="PANTHER" id="PTHR43680">
    <property type="entry name" value="NITRATE REDUCTASE MOLYBDENUM COFACTOR ASSEMBLY CHAPERONE"/>
    <property type="match status" value="1"/>
</dbReference>
<protein>
    <submittedName>
        <fullName evidence="2">Nitrate reductase molybdenum cofactor assembly chaperone</fullName>
    </submittedName>
</protein>
<dbReference type="Pfam" id="PF02613">
    <property type="entry name" value="Nitrate_red_del"/>
    <property type="match status" value="1"/>
</dbReference>
<proteinExistence type="predicted"/>
<accession>G4HG36</accession>